<evidence type="ECO:0000256" key="3">
    <source>
        <dbReference type="ARBA" id="ARBA00022679"/>
    </source>
</evidence>
<evidence type="ECO:0000256" key="2">
    <source>
        <dbReference type="ARBA" id="ARBA00012452"/>
    </source>
</evidence>
<dbReference type="EC" id="2.5.1.18" evidence="2"/>
<evidence type="ECO:0000313" key="7">
    <source>
        <dbReference type="EnsemblPlants" id="Kaladp0067s0283.1.v1.1"/>
    </source>
</evidence>
<dbReference type="InterPro" id="IPR034347">
    <property type="entry name" value="GST_Phi_C"/>
</dbReference>
<evidence type="ECO:0000259" key="6">
    <source>
        <dbReference type="PROSITE" id="PS50405"/>
    </source>
</evidence>
<dbReference type="InterPro" id="IPR010987">
    <property type="entry name" value="Glutathione-S-Trfase_C-like"/>
</dbReference>
<dbReference type="InterPro" id="IPR036249">
    <property type="entry name" value="Thioredoxin-like_sf"/>
</dbReference>
<dbReference type="InterPro" id="IPR004045">
    <property type="entry name" value="Glutathione_S-Trfase_N"/>
</dbReference>
<dbReference type="SUPFAM" id="SSF47616">
    <property type="entry name" value="GST C-terminal domain-like"/>
    <property type="match status" value="1"/>
</dbReference>
<keyword evidence="3" id="KW-0808">Transferase</keyword>
<evidence type="ECO:0000313" key="8">
    <source>
        <dbReference type="Proteomes" id="UP000594263"/>
    </source>
</evidence>
<dbReference type="Pfam" id="PF02798">
    <property type="entry name" value="GST_N"/>
    <property type="match status" value="1"/>
</dbReference>
<dbReference type="OMA" id="DVEDHHF"/>
<dbReference type="Gene3D" id="1.20.1050.10">
    <property type="match status" value="1"/>
</dbReference>
<evidence type="ECO:0000256" key="1">
    <source>
        <dbReference type="ARBA" id="ARBA00010128"/>
    </source>
</evidence>
<dbReference type="FunFam" id="3.40.30.10:FF:000016">
    <property type="entry name" value="Glutathione S-transferase F2"/>
    <property type="match status" value="1"/>
</dbReference>
<dbReference type="AlphaFoldDB" id="A0A7N0UI13"/>
<name>A0A7N0UI13_KALFE</name>
<dbReference type="EnsemblPlants" id="Kaladp0067s0283.1.v1.1">
    <property type="protein sequence ID" value="Kaladp0067s0283.1.v1.1"/>
    <property type="gene ID" value="Kaladp0067s0283.v1.1"/>
</dbReference>
<evidence type="ECO:0000259" key="5">
    <source>
        <dbReference type="PROSITE" id="PS50404"/>
    </source>
</evidence>
<dbReference type="Pfam" id="PF00043">
    <property type="entry name" value="GST_C"/>
    <property type="match status" value="1"/>
</dbReference>
<dbReference type="InterPro" id="IPR004046">
    <property type="entry name" value="GST_C"/>
</dbReference>
<dbReference type="GO" id="GO:0043295">
    <property type="term" value="F:glutathione binding"/>
    <property type="evidence" value="ECO:0007669"/>
    <property type="project" value="TreeGrafter"/>
</dbReference>
<dbReference type="PANTHER" id="PTHR43900:SF56">
    <property type="entry name" value="GLUTATHIONE TRANSFERASE"/>
    <property type="match status" value="1"/>
</dbReference>
<dbReference type="GO" id="GO:0004364">
    <property type="term" value="F:glutathione transferase activity"/>
    <property type="evidence" value="ECO:0007669"/>
    <property type="project" value="UniProtKB-EC"/>
</dbReference>
<protein>
    <recommendedName>
        <fullName evidence="2">glutathione transferase</fullName>
        <ecNumber evidence="2">2.5.1.18</ecNumber>
    </recommendedName>
</protein>
<dbReference type="CDD" id="cd03187">
    <property type="entry name" value="GST_C_Phi"/>
    <property type="match status" value="1"/>
</dbReference>
<dbReference type="FunFam" id="1.20.1050.10:FF:000004">
    <property type="entry name" value="Glutathione S-transferase F2"/>
    <property type="match status" value="1"/>
</dbReference>
<proteinExistence type="inferred from homology"/>
<dbReference type="InterPro" id="IPR040079">
    <property type="entry name" value="Glutathione_S-Trfase"/>
</dbReference>
<dbReference type="SUPFAM" id="SSF52833">
    <property type="entry name" value="Thioredoxin-like"/>
    <property type="match status" value="1"/>
</dbReference>
<dbReference type="GO" id="GO:0006749">
    <property type="term" value="P:glutathione metabolic process"/>
    <property type="evidence" value="ECO:0007669"/>
    <property type="project" value="TreeGrafter"/>
</dbReference>
<dbReference type="GO" id="GO:0005737">
    <property type="term" value="C:cytoplasm"/>
    <property type="evidence" value="ECO:0007669"/>
    <property type="project" value="TreeGrafter"/>
</dbReference>
<accession>A0A7N0UI13</accession>
<evidence type="ECO:0000256" key="4">
    <source>
        <dbReference type="ARBA" id="ARBA00047960"/>
    </source>
</evidence>
<dbReference type="PANTHER" id="PTHR43900">
    <property type="entry name" value="GLUTATHIONE S-TRANSFERASE RHO"/>
    <property type="match status" value="1"/>
</dbReference>
<reference evidence="7" key="1">
    <citation type="submission" date="2021-01" db="UniProtKB">
        <authorList>
            <consortium name="EnsemblPlants"/>
        </authorList>
    </citation>
    <scope>IDENTIFICATION</scope>
</reference>
<organism evidence="7 8">
    <name type="scientific">Kalanchoe fedtschenkoi</name>
    <name type="common">Lavender scallops</name>
    <name type="synonym">South American air plant</name>
    <dbReference type="NCBI Taxonomy" id="63787"/>
    <lineage>
        <taxon>Eukaryota</taxon>
        <taxon>Viridiplantae</taxon>
        <taxon>Streptophyta</taxon>
        <taxon>Embryophyta</taxon>
        <taxon>Tracheophyta</taxon>
        <taxon>Spermatophyta</taxon>
        <taxon>Magnoliopsida</taxon>
        <taxon>eudicotyledons</taxon>
        <taxon>Gunneridae</taxon>
        <taxon>Pentapetalae</taxon>
        <taxon>Saxifragales</taxon>
        <taxon>Crassulaceae</taxon>
        <taxon>Kalanchoe</taxon>
    </lineage>
</organism>
<dbReference type="PROSITE" id="PS50405">
    <property type="entry name" value="GST_CTER"/>
    <property type="match status" value="1"/>
</dbReference>
<sequence>MAGGVRKVYGSLECPNTLKVLACIFEHSLDFQFIPINLKEGEHKREPFLSLNPFGVVPVLEHDGYKQFECRAIIRAMAHEFSSSLQDNDLIYWDERKQAIVSNWVDVEDHKFEPPALELINELAIKPENGLEPDETVVAKAEAKLGAVLDVYEARLGKFKYLAADKFTIADLLHLPNLQSLLGTARGKKLIESRPKVSLWCSQILARPAWSSVLQMKNKPPQSTHL</sequence>
<feature type="domain" description="GST N-terminal" evidence="5">
    <location>
        <begin position="4"/>
        <end position="85"/>
    </location>
</feature>
<dbReference type="GO" id="GO:0009407">
    <property type="term" value="P:toxin catabolic process"/>
    <property type="evidence" value="ECO:0007669"/>
    <property type="project" value="UniProtKB-ARBA"/>
</dbReference>
<dbReference type="Proteomes" id="UP000594263">
    <property type="component" value="Unplaced"/>
</dbReference>
<comment type="catalytic activity">
    <reaction evidence="4">
        <text>RX + glutathione = an S-substituted glutathione + a halide anion + H(+)</text>
        <dbReference type="Rhea" id="RHEA:16437"/>
        <dbReference type="ChEBI" id="CHEBI:15378"/>
        <dbReference type="ChEBI" id="CHEBI:16042"/>
        <dbReference type="ChEBI" id="CHEBI:17792"/>
        <dbReference type="ChEBI" id="CHEBI:57925"/>
        <dbReference type="ChEBI" id="CHEBI:90779"/>
        <dbReference type="EC" id="2.5.1.18"/>
    </reaction>
</comment>
<dbReference type="SFLD" id="SFLDS00019">
    <property type="entry name" value="Glutathione_Transferase_(cytos"/>
    <property type="match status" value="1"/>
</dbReference>
<keyword evidence="8" id="KW-1185">Reference proteome</keyword>
<comment type="similarity">
    <text evidence="1">Belongs to the GST superfamily. Phi family.</text>
</comment>
<feature type="domain" description="GST C-terminal" evidence="6">
    <location>
        <begin position="94"/>
        <end position="223"/>
    </location>
</feature>
<dbReference type="PROSITE" id="PS50404">
    <property type="entry name" value="GST_NTER"/>
    <property type="match status" value="1"/>
</dbReference>
<dbReference type="Gene3D" id="3.40.30.10">
    <property type="entry name" value="Glutaredoxin"/>
    <property type="match status" value="1"/>
</dbReference>
<dbReference type="SFLD" id="SFLDG00358">
    <property type="entry name" value="Main_(cytGST)"/>
    <property type="match status" value="1"/>
</dbReference>
<dbReference type="Gramene" id="Kaladp0067s0283.1.v1.1">
    <property type="protein sequence ID" value="Kaladp0067s0283.1.v1.1"/>
    <property type="gene ID" value="Kaladp0067s0283.v1.1"/>
</dbReference>
<dbReference type="InterPro" id="IPR036282">
    <property type="entry name" value="Glutathione-S-Trfase_C_sf"/>
</dbReference>